<evidence type="ECO:0000313" key="5">
    <source>
        <dbReference type="Proteomes" id="UP001151760"/>
    </source>
</evidence>
<keyword evidence="1" id="KW-0863">Zinc-finger</keyword>
<dbReference type="GO" id="GO:0003964">
    <property type="term" value="F:RNA-directed DNA polymerase activity"/>
    <property type="evidence" value="ECO:0007669"/>
    <property type="project" value="UniProtKB-KW"/>
</dbReference>
<evidence type="ECO:0000256" key="2">
    <source>
        <dbReference type="SAM" id="MobiDB-lite"/>
    </source>
</evidence>
<reference evidence="4" key="1">
    <citation type="journal article" date="2022" name="Int. J. Mol. Sci.">
        <title>Draft Genome of Tanacetum Coccineum: Genomic Comparison of Closely Related Tanacetum-Family Plants.</title>
        <authorList>
            <person name="Yamashiro T."/>
            <person name="Shiraishi A."/>
            <person name="Nakayama K."/>
            <person name="Satake H."/>
        </authorList>
    </citation>
    <scope>NUCLEOTIDE SEQUENCE</scope>
</reference>
<dbReference type="PROSITE" id="PS50158">
    <property type="entry name" value="ZF_CCHC"/>
    <property type="match status" value="1"/>
</dbReference>
<keyword evidence="4" id="KW-0695">RNA-directed DNA polymerase</keyword>
<dbReference type="Proteomes" id="UP001151760">
    <property type="component" value="Unassembled WGS sequence"/>
</dbReference>
<organism evidence="4 5">
    <name type="scientific">Tanacetum coccineum</name>
    <dbReference type="NCBI Taxonomy" id="301880"/>
    <lineage>
        <taxon>Eukaryota</taxon>
        <taxon>Viridiplantae</taxon>
        <taxon>Streptophyta</taxon>
        <taxon>Embryophyta</taxon>
        <taxon>Tracheophyta</taxon>
        <taxon>Spermatophyta</taxon>
        <taxon>Magnoliopsida</taxon>
        <taxon>eudicotyledons</taxon>
        <taxon>Gunneridae</taxon>
        <taxon>Pentapetalae</taxon>
        <taxon>asterids</taxon>
        <taxon>campanulids</taxon>
        <taxon>Asterales</taxon>
        <taxon>Asteraceae</taxon>
        <taxon>Asteroideae</taxon>
        <taxon>Anthemideae</taxon>
        <taxon>Anthemidinae</taxon>
        <taxon>Tanacetum</taxon>
    </lineage>
</organism>
<dbReference type="EMBL" id="BQNB010017509">
    <property type="protein sequence ID" value="GJT64026.1"/>
    <property type="molecule type" value="Genomic_DNA"/>
</dbReference>
<reference evidence="4" key="2">
    <citation type="submission" date="2022-01" db="EMBL/GenBank/DDBJ databases">
        <authorList>
            <person name="Yamashiro T."/>
            <person name="Shiraishi A."/>
            <person name="Satake H."/>
            <person name="Nakayama K."/>
        </authorList>
    </citation>
    <scope>NUCLEOTIDE SEQUENCE</scope>
</reference>
<sequence>MLKATQTTTIQSAILKAGILTDEVVSNGTLTRGSEKRKSVDEPAKVGGSGRDLRKEKRGGEVTNLVARLHQREGPSILRELSRSPAIPSHLVCRLMHGNQRACYECGDPNHLRNVCPKLNRESGQSGNQLALGWRRNDVVVGIKLEEERTMQA</sequence>
<comment type="caution">
    <text evidence="4">The sequence shown here is derived from an EMBL/GenBank/DDBJ whole genome shotgun (WGS) entry which is preliminary data.</text>
</comment>
<feature type="region of interest" description="Disordered" evidence="2">
    <location>
        <begin position="30"/>
        <end position="59"/>
    </location>
</feature>
<keyword evidence="4" id="KW-0548">Nucleotidyltransferase</keyword>
<dbReference type="InterPro" id="IPR001878">
    <property type="entry name" value="Znf_CCHC"/>
</dbReference>
<keyword evidence="1" id="KW-0479">Metal-binding</keyword>
<keyword evidence="4" id="KW-0808">Transferase</keyword>
<feature type="compositionally biased region" description="Basic and acidic residues" evidence="2">
    <location>
        <begin position="33"/>
        <end position="44"/>
    </location>
</feature>
<keyword evidence="1" id="KW-0862">Zinc</keyword>
<accession>A0ABQ5FL00</accession>
<name>A0ABQ5FL00_9ASTR</name>
<gene>
    <name evidence="4" type="ORF">Tco_1015506</name>
</gene>
<evidence type="ECO:0000313" key="4">
    <source>
        <dbReference type="EMBL" id="GJT64026.1"/>
    </source>
</evidence>
<proteinExistence type="predicted"/>
<protein>
    <submittedName>
        <fullName evidence="4">Reverse transcriptase domain-containing protein</fullName>
    </submittedName>
</protein>
<evidence type="ECO:0000259" key="3">
    <source>
        <dbReference type="PROSITE" id="PS50158"/>
    </source>
</evidence>
<keyword evidence="5" id="KW-1185">Reference proteome</keyword>
<evidence type="ECO:0000256" key="1">
    <source>
        <dbReference type="PROSITE-ProRule" id="PRU00047"/>
    </source>
</evidence>
<feature type="domain" description="CCHC-type" evidence="3">
    <location>
        <begin position="103"/>
        <end position="118"/>
    </location>
</feature>